<dbReference type="InParanoid" id="A0A067R8Y4"/>
<dbReference type="STRING" id="136037.A0A067R8Y4"/>
<dbReference type="InterPro" id="IPR036322">
    <property type="entry name" value="WD40_repeat_dom_sf"/>
</dbReference>
<keyword evidence="1" id="KW-0853">WD repeat</keyword>
<dbReference type="GO" id="GO:0061685">
    <property type="term" value="F:diphthine methylesterase activity"/>
    <property type="evidence" value="ECO:0007669"/>
    <property type="project" value="TreeGrafter"/>
</dbReference>
<evidence type="ECO:0000256" key="1">
    <source>
        <dbReference type="ARBA" id="ARBA00022574"/>
    </source>
</evidence>
<reference evidence="4 5" key="1">
    <citation type="journal article" date="2014" name="Nat. Commun.">
        <title>Molecular traces of alternative social organization in a termite genome.</title>
        <authorList>
            <person name="Terrapon N."/>
            <person name="Li C."/>
            <person name="Robertson H.M."/>
            <person name="Ji L."/>
            <person name="Meng X."/>
            <person name="Booth W."/>
            <person name="Chen Z."/>
            <person name="Childers C.P."/>
            <person name="Glastad K.M."/>
            <person name="Gokhale K."/>
            <person name="Gowin J."/>
            <person name="Gronenberg W."/>
            <person name="Hermansen R.A."/>
            <person name="Hu H."/>
            <person name="Hunt B.G."/>
            <person name="Huylmans A.K."/>
            <person name="Khalil S.M."/>
            <person name="Mitchell R.D."/>
            <person name="Munoz-Torres M.C."/>
            <person name="Mustard J.A."/>
            <person name="Pan H."/>
            <person name="Reese J.T."/>
            <person name="Scharf M.E."/>
            <person name="Sun F."/>
            <person name="Vogel H."/>
            <person name="Xiao J."/>
            <person name="Yang W."/>
            <person name="Yang Z."/>
            <person name="Yang Z."/>
            <person name="Zhou J."/>
            <person name="Zhu J."/>
            <person name="Brent C.S."/>
            <person name="Elsik C.G."/>
            <person name="Goodisman M.A."/>
            <person name="Liberles D.A."/>
            <person name="Roe R.M."/>
            <person name="Vargo E.L."/>
            <person name="Vilcinskas A."/>
            <person name="Wang J."/>
            <person name="Bornberg-Bauer E."/>
            <person name="Korb J."/>
            <person name="Zhang G."/>
            <person name="Liebig J."/>
        </authorList>
    </citation>
    <scope>NUCLEOTIDE SEQUENCE [LARGE SCALE GENOMIC DNA]</scope>
    <source>
        <tissue evidence="4">Whole organism</tissue>
    </source>
</reference>
<dbReference type="eggNOG" id="KOG0280">
    <property type="taxonomic scope" value="Eukaryota"/>
</dbReference>
<name>A0A067R8Y4_ZOONE</name>
<evidence type="ECO:0000313" key="4">
    <source>
        <dbReference type="EMBL" id="KDR19063.1"/>
    </source>
</evidence>
<evidence type="ECO:0000256" key="3">
    <source>
        <dbReference type="ARBA" id="ARBA00043952"/>
    </source>
</evidence>
<dbReference type="InterPro" id="IPR052415">
    <property type="entry name" value="Diphthine_MTase"/>
</dbReference>
<dbReference type="Gene3D" id="2.130.10.10">
    <property type="entry name" value="YVTN repeat-like/Quinoprotein amine dehydrogenase"/>
    <property type="match status" value="1"/>
</dbReference>
<comment type="pathway">
    <text evidence="3">Protein modification.</text>
</comment>
<dbReference type="Proteomes" id="UP000027135">
    <property type="component" value="Unassembled WGS sequence"/>
</dbReference>
<dbReference type="GO" id="GO:0005737">
    <property type="term" value="C:cytoplasm"/>
    <property type="evidence" value="ECO:0007669"/>
    <property type="project" value="TreeGrafter"/>
</dbReference>
<dbReference type="OMA" id="LDMKWLP"/>
<protein>
    <submittedName>
        <fullName evidence="4">WD repeat-containing protein 85</fullName>
    </submittedName>
</protein>
<dbReference type="GO" id="GO:0017183">
    <property type="term" value="P:protein histidyl modification to diphthamide"/>
    <property type="evidence" value="ECO:0007669"/>
    <property type="project" value="TreeGrafter"/>
</dbReference>
<dbReference type="AlphaFoldDB" id="A0A067R8Y4"/>
<dbReference type="InterPro" id="IPR015943">
    <property type="entry name" value="WD40/YVTN_repeat-like_dom_sf"/>
</dbReference>
<keyword evidence="5" id="KW-1185">Reference proteome</keyword>
<evidence type="ECO:0000256" key="2">
    <source>
        <dbReference type="ARBA" id="ARBA00022737"/>
    </source>
</evidence>
<keyword evidence="2" id="KW-0677">Repeat</keyword>
<dbReference type="PANTHER" id="PTHR46042:SF1">
    <property type="entry name" value="DIPHTHINE METHYLTRANSFERASE"/>
    <property type="match status" value="1"/>
</dbReference>
<proteinExistence type="predicted"/>
<dbReference type="EMBL" id="KK852663">
    <property type="protein sequence ID" value="KDR19063.1"/>
    <property type="molecule type" value="Genomic_DNA"/>
</dbReference>
<dbReference type="PANTHER" id="PTHR46042">
    <property type="entry name" value="DIPHTHINE METHYLTRANSFERASE"/>
    <property type="match status" value="1"/>
</dbReference>
<dbReference type="SUPFAM" id="SSF50978">
    <property type="entry name" value="WD40 repeat-like"/>
    <property type="match status" value="1"/>
</dbReference>
<evidence type="ECO:0000313" key="5">
    <source>
        <dbReference type="Proteomes" id="UP000027135"/>
    </source>
</evidence>
<organism evidence="4 5">
    <name type="scientific">Zootermopsis nevadensis</name>
    <name type="common">Dampwood termite</name>
    <dbReference type="NCBI Taxonomy" id="136037"/>
    <lineage>
        <taxon>Eukaryota</taxon>
        <taxon>Metazoa</taxon>
        <taxon>Ecdysozoa</taxon>
        <taxon>Arthropoda</taxon>
        <taxon>Hexapoda</taxon>
        <taxon>Insecta</taxon>
        <taxon>Pterygota</taxon>
        <taxon>Neoptera</taxon>
        <taxon>Polyneoptera</taxon>
        <taxon>Dictyoptera</taxon>
        <taxon>Blattodea</taxon>
        <taxon>Blattoidea</taxon>
        <taxon>Termitoidae</taxon>
        <taxon>Termopsidae</taxon>
        <taxon>Zootermopsis</taxon>
    </lineage>
</organism>
<sequence>MQTLHIWDTVYSADCVEWCPVVPYQNVFVCGTYQLAQSQNAEVKKLDSDCFLTDQEKSEENAVSDPCSRLGRLYLFAIDSSRGLCLLQTLEMPAILDCKWCHCKIYGKILLAVANSVGDVLIYEMHAREAEADENNIKNVESEPWLSCNLSLVCNCIIAQDVNSETLALSLDWSTGCWKFKDAEENVLISVSDSKGCISVLRLNHLALEKTECWKAHGFEAWITAFDYWNSSVIYTGGDDCRFQVYDLRTGTQHPISSSRAHEAGVTSLHSNAKSYDENIRIWDTRCVKHPVSSTPLGGGVWRLKWDPHRWQHLLAACMHGGFCVLDYADKTKPPFVVATYREHQSLAYGSDWCHLMGEAAMNHVKDQIVPTNRPAEDLRLVATCSFYDHKLCVSALK</sequence>
<dbReference type="FunCoup" id="A0A067R8Y4">
    <property type="interactions" value="1322"/>
</dbReference>
<gene>
    <name evidence="4" type="ORF">L798_06419</name>
</gene>
<accession>A0A067R8Y4</accession>